<comment type="similarity">
    <text evidence="2">Belongs to the CLPTM1 family.</text>
</comment>
<comment type="subcellular location">
    <subcellularLocation>
        <location evidence="1">Membrane</location>
        <topology evidence="1">Multi-pass membrane protein</topology>
    </subcellularLocation>
</comment>
<keyword evidence="3 7" id="KW-0812">Transmembrane</keyword>
<feature type="transmembrane region" description="Helical" evidence="7">
    <location>
        <begin position="437"/>
        <end position="458"/>
    </location>
</feature>
<dbReference type="GO" id="GO:0016020">
    <property type="term" value="C:membrane"/>
    <property type="evidence" value="ECO:0007669"/>
    <property type="project" value="UniProtKB-SubCell"/>
</dbReference>
<dbReference type="AlphaFoldDB" id="A0A646QJ20"/>
<feature type="transmembrane region" description="Helical" evidence="7">
    <location>
        <begin position="289"/>
        <end position="309"/>
    </location>
</feature>
<evidence type="ECO:0000256" key="7">
    <source>
        <dbReference type="SAM" id="Phobius"/>
    </source>
</evidence>
<keyword evidence="5 7" id="KW-0472">Membrane</keyword>
<evidence type="ECO:0000256" key="6">
    <source>
        <dbReference type="SAM" id="MobiDB-lite"/>
    </source>
</evidence>
<feature type="transmembrane region" description="Helical" evidence="7">
    <location>
        <begin position="412"/>
        <end position="431"/>
    </location>
</feature>
<evidence type="ECO:0000256" key="2">
    <source>
        <dbReference type="ARBA" id="ARBA00009310"/>
    </source>
</evidence>
<dbReference type="Pfam" id="PF05602">
    <property type="entry name" value="CLPTM1"/>
    <property type="match status" value="1"/>
</dbReference>
<feature type="region of interest" description="Disordered" evidence="6">
    <location>
        <begin position="541"/>
        <end position="560"/>
    </location>
</feature>
<organism evidence="8">
    <name type="scientific">Hemiscolopendra marginata</name>
    <dbReference type="NCBI Taxonomy" id="943146"/>
    <lineage>
        <taxon>Eukaryota</taxon>
        <taxon>Metazoa</taxon>
        <taxon>Ecdysozoa</taxon>
        <taxon>Arthropoda</taxon>
        <taxon>Myriapoda</taxon>
        <taxon>Chilopoda</taxon>
        <taxon>Pleurostigmophora</taxon>
        <taxon>Scolopendromorpha</taxon>
        <taxon>Scolopendridae</taxon>
        <taxon>Hemiscolopendra</taxon>
    </lineage>
</organism>
<accession>A0A646QJ20</accession>
<keyword evidence="4 7" id="KW-1133">Transmembrane helix</keyword>
<dbReference type="PANTHER" id="PTHR21347">
    <property type="entry name" value="CLEFT LIP AND PALATE ASSOCIATED TRANSMEMBRANE PROTEIN-RELATED"/>
    <property type="match status" value="1"/>
</dbReference>
<evidence type="ECO:0000256" key="4">
    <source>
        <dbReference type="ARBA" id="ARBA00022989"/>
    </source>
</evidence>
<evidence type="ECO:0000256" key="3">
    <source>
        <dbReference type="ARBA" id="ARBA00022692"/>
    </source>
</evidence>
<name>A0A646QJ20_9MYRI</name>
<dbReference type="PANTHER" id="PTHR21347:SF14">
    <property type="entry name" value="LIPID SCRAMBLASE CLPTM1-RELATED"/>
    <property type="match status" value="1"/>
</dbReference>
<feature type="compositionally biased region" description="Basic and acidic residues" evidence="6">
    <location>
        <begin position="548"/>
        <end position="560"/>
    </location>
</feature>
<protein>
    <submittedName>
        <fullName evidence="8">Cleft lip and palate transmembrane protein 1</fullName>
    </submittedName>
</protein>
<proteinExistence type="inferred from homology"/>
<evidence type="ECO:0000313" key="8">
    <source>
        <dbReference type="EMBL" id="MUP40630.1"/>
    </source>
</evidence>
<evidence type="ECO:0000256" key="1">
    <source>
        <dbReference type="ARBA" id="ARBA00004141"/>
    </source>
</evidence>
<reference evidence="8" key="1">
    <citation type="submission" date="2018-11" db="EMBL/GenBank/DDBJ databases">
        <title>Venom-gland transcriptomics and venom proteomics of the Florida green centipede (Hemiscolopendra marginata) reveal sex-based variation in a centipede venom.</title>
        <authorList>
            <person name="Nystrom G.S."/>
            <person name="Ward M.J."/>
            <person name="Ellsworth S.A."/>
            <person name="Rokyta D.R."/>
        </authorList>
    </citation>
    <scope>NUCLEOTIDE SEQUENCE</scope>
    <source>
        <tissue evidence="8">Venom gland</tissue>
    </source>
</reference>
<dbReference type="EMBL" id="GHBY01000453">
    <property type="protein sequence ID" value="MUP40630.1"/>
    <property type="molecule type" value="Transcribed_RNA"/>
</dbReference>
<dbReference type="GO" id="GO:0012505">
    <property type="term" value="C:endomembrane system"/>
    <property type="evidence" value="ECO:0007669"/>
    <property type="project" value="TreeGrafter"/>
</dbReference>
<evidence type="ECO:0000256" key="5">
    <source>
        <dbReference type="ARBA" id="ARBA00023136"/>
    </source>
</evidence>
<dbReference type="InterPro" id="IPR008429">
    <property type="entry name" value="CLPTM1"/>
</dbReference>
<sequence>MIRALIIYFITSFFRGPQSSTTNVGGETHKPSTNLFSNGTVMDMYVYISEDDFISDFNKNHSLVWFEEGLVYGDWYGGPNGDGVLSMNIEYDPSENVIKNGTVYLHVYFVKSGYSPDPQKSRYSRKYTVYKQKVLTKYKRRVQKLQRLLMSSSEVPETPQPSAGEIMSHWHPNLTINIVNDQTHWVQGGVPPPLDEFVQFEPTTGKYYPLVYLNDYWNLQRDYHPINDTTRPLNLMLTYQPISLFRWQLYTAQSMRSRWTSSLLGDSAGEETDEEQDSIKEAFIETNPYLLGITIAVSILHTIFELLAFKNDIQFWKNRRSLEGLSVRSVFFNVFQSLIVLLYVLDNETNTLVRISVFIGLIIDIWKIHKVVNIEINREEKFFGIFPRIRYSDKGSYVDSSTKVYDTMAFKYLSWLLFPLLIGYSVYSLLYMEHKGWYSWVLSMLYGFLLTFGFIMMTPQLFINYKLKSVAHMPWRMMTYKALNTFIDDIFAFVIKMPTMYRLGCFRDDIVFFIFLYQRWVYQVDPKRVNEFGTSAEMEQELNSDVKSIQEKDSSEKKND</sequence>